<feature type="domain" description="Aminoglycoside phosphotransferase" evidence="1">
    <location>
        <begin position="99"/>
        <end position="331"/>
    </location>
</feature>
<dbReference type="Proteomes" id="UP000683000">
    <property type="component" value="Unassembled WGS sequence"/>
</dbReference>
<dbReference type="SUPFAM" id="SSF56112">
    <property type="entry name" value="Protein kinase-like (PK-like)"/>
    <property type="match status" value="1"/>
</dbReference>
<keyword evidence="2" id="KW-0808">Transferase</keyword>
<dbReference type="PANTHER" id="PTHR21310">
    <property type="entry name" value="AMINOGLYCOSIDE PHOSPHOTRANSFERASE-RELATED-RELATED"/>
    <property type="match status" value="1"/>
</dbReference>
<dbReference type="AlphaFoldDB" id="A0A8I2YZE0"/>
<dbReference type="PANTHER" id="PTHR21310:SF15">
    <property type="entry name" value="AMINOGLYCOSIDE PHOSPHOTRANSFERASE DOMAIN-CONTAINING PROTEIN"/>
    <property type="match status" value="1"/>
</dbReference>
<proteinExistence type="predicted"/>
<dbReference type="InterPro" id="IPR051678">
    <property type="entry name" value="AGP_Transferase"/>
</dbReference>
<evidence type="ECO:0000313" key="2">
    <source>
        <dbReference type="EMBL" id="KAG6380789.1"/>
    </source>
</evidence>
<dbReference type="Gene3D" id="3.90.1200.10">
    <property type="match status" value="1"/>
</dbReference>
<dbReference type="Pfam" id="PF01636">
    <property type="entry name" value="APH"/>
    <property type="match status" value="1"/>
</dbReference>
<reference evidence="2" key="1">
    <citation type="submission" date="2021-03" db="EMBL/GenBank/DDBJ databases">
        <title>Evolutionary innovations through gain and loss of genes in the ectomycorrhizal Boletales.</title>
        <authorList>
            <person name="Wu G."/>
            <person name="Miyauchi S."/>
            <person name="Morin E."/>
            <person name="Yang Z.-L."/>
            <person name="Xu J."/>
            <person name="Martin F.M."/>
        </authorList>
    </citation>
    <scope>NUCLEOTIDE SEQUENCE</scope>
    <source>
        <strain evidence="2">BR01</strain>
    </source>
</reference>
<dbReference type="OrthoDB" id="2906425at2759"/>
<dbReference type="GO" id="GO:0016301">
    <property type="term" value="F:kinase activity"/>
    <property type="evidence" value="ECO:0007669"/>
    <property type="project" value="UniProtKB-KW"/>
</dbReference>
<evidence type="ECO:0000313" key="3">
    <source>
        <dbReference type="Proteomes" id="UP000683000"/>
    </source>
</evidence>
<dbReference type="EMBL" id="JAGFBS010000002">
    <property type="protein sequence ID" value="KAG6380789.1"/>
    <property type="molecule type" value="Genomic_DNA"/>
</dbReference>
<comment type="caution">
    <text evidence="2">The sequence shown here is derived from an EMBL/GenBank/DDBJ whole genome shotgun (WGS) entry which is preliminary data.</text>
</comment>
<organism evidence="2 3">
    <name type="scientific">Boletus reticuloceps</name>
    <dbReference type="NCBI Taxonomy" id="495285"/>
    <lineage>
        <taxon>Eukaryota</taxon>
        <taxon>Fungi</taxon>
        <taxon>Dikarya</taxon>
        <taxon>Basidiomycota</taxon>
        <taxon>Agaricomycotina</taxon>
        <taxon>Agaricomycetes</taxon>
        <taxon>Agaricomycetidae</taxon>
        <taxon>Boletales</taxon>
        <taxon>Boletineae</taxon>
        <taxon>Boletaceae</taxon>
        <taxon>Boletoideae</taxon>
        <taxon>Boletus</taxon>
    </lineage>
</organism>
<evidence type="ECO:0000259" key="1">
    <source>
        <dbReference type="Pfam" id="PF01636"/>
    </source>
</evidence>
<dbReference type="InterPro" id="IPR011009">
    <property type="entry name" value="Kinase-like_dom_sf"/>
</dbReference>
<gene>
    <name evidence="2" type="ORF">JVT61DRAFT_5173</name>
</gene>
<name>A0A8I2YZE0_9AGAM</name>
<keyword evidence="3" id="KW-1185">Reference proteome</keyword>
<dbReference type="InterPro" id="IPR002575">
    <property type="entry name" value="Aminoglycoside_PTrfase"/>
</dbReference>
<sequence>MANLTVVGELDHDKLTKLPPLVDDIQINFQLSLDLDVPSTFPSSIPEPVRTFFASMSSPTDILTSKLVSRVKGTDVIEGGYNFVHILSLDIGESQPPFPFVLRFPIDPDSISRSQTRTAVGCMLYCQRHPYLNIPTPTIYAYSCTHGSEFIAMEYFDGDTLSDVWLDLPDEEKEDMINQIAEIMRSMRTKTRFRMIGGIAPDGSACPLVDGVDGGAGEVLVDSFGLYNTGPYKSVREYLQGTFDRRYHYLDQMLHKGTLPVKFKEEMSNCLSHSNPEEIFERVNRLRDKFKANLYDCEYPFVLRHGDLHGRNVIVSRSSPRRILGIIDWDFGGSHALPFVDDDFELAHPDRDHDMDERVKHADELSHYEFLLHRLVGKRCSPDAELSYLMTATRLYVLDY</sequence>
<protein>
    <submittedName>
        <fullName evidence="2">Kinase-like domain-containing protein</fullName>
    </submittedName>
</protein>
<keyword evidence="2" id="KW-0418">Kinase</keyword>
<accession>A0A8I2YZE0</accession>